<keyword evidence="4" id="KW-1185">Reference proteome</keyword>
<name>A0ABU0UGR2_9HYPH</name>
<dbReference type="InterPro" id="IPR028098">
    <property type="entry name" value="Glyco_trans_4-like_N"/>
</dbReference>
<dbReference type="EMBL" id="JAUTBL010000001">
    <property type="protein sequence ID" value="MDQ1184135.1"/>
    <property type="molecule type" value="Genomic_DNA"/>
</dbReference>
<proteinExistence type="predicted"/>
<dbReference type="PANTHER" id="PTHR45947">
    <property type="entry name" value="SULFOQUINOVOSYL TRANSFERASE SQD2"/>
    <property type="match status" value="1"/>
</dbReference>
<accession>A0ABU0UGR2</accession>
<protein>
    <submittedName>
        <fullName evidence="3">Glycosyltransferase involved in cell wall biosynthesis</fullName>
    </submittedName>
</protein>
<evidence type="ECO:0000259" key="1">
    <source>
        <dbReference type="Pfam" id="PF00534"/>
    </source>
</evidence>
<comment type="caution">
    <text evidence="3">The sequence shown here is derived from an EMBL/GenBank/DDBJ whole genome shotgun (WGS) entry which is preliminary data.</text>
</comment>
<dbReference type="InterPro" id="IPR001296">
    <property type="entry name" value="Glyco_trans_1"/>
</dbReference>
<evidence type="ECO:0000259" key="2">
    <source>
        <dbReference type="Pfam" id="PF13439"/>
    </source>
</evidence>
<dbReference type="Pfam" id="PF13439">
    <property type="entry name" value="Glyco_transf_4"/>
    <property type="match status" value="1"/>
</dbReference>
<organism evidence="3 4">
    <name type="scientific">Agrobacterium larrymoorei</name>
    <dbReference type="NCBI Taxonomy" id="160699"/>
    <lineage>
        <taxon>Bacteria</taxon>
        <taxon>Pseudomonadati</taxon>
        <taxon>Pseudomonadota</taxon>
        <taxon>Alphaproteobacteria</taxon>
        <taxon>Hyphomicrobiales</taxon>
        <taxon>Rhizobiaceae</taxon>
        <taxon>Rhizobium/Agrobacterium group</taxon>
        <taxon>Agrobacterium</taxon>
    </lineage>
</organism>
<dbReference type="RefSeq" id="WP_306929438.1">
    <property type="nucleotide sequence ID" value="NZ_JAUTBL010000001.1"/>
</dbReference>
<feature type="domain" description="Glycosyltransferase subfamily 4-like N-terminal" evidence="2">
    <location>
        <begin position="59"/>
        <end position="229"/>
    </location>
</feature>
<dbReference type="Proteomes" id="UP001224781">
    <property type="component" value="Unassembled WGS sequence"/>
</dbReference>
<reference evidence="3 4" key="1">
    <citation type="submission" date="2023-07" db="EMBL/GenBank/DDBJ databases">
        <title>Functional and genomic diversity of the sorghum phyllosphere microbiome.</title>
        <authorList>
            <person name="Shade A."/>
        </authorList>
    </citation>
    <scope>NUCLEOTIDE SEQUENCE [LARGE SCALE GENOMIC DNA]</scope>
    <source>
        <strain evidence="3 4">SORGH_AS_1126</strain>
    </source>
</reference>
<evidence type="ECO:0000313" key="4">
    <source>
        <dbReference type="Proteomes" id="UP001224781"/>
    </source>
</evidence>
<dbReference type="Gene3D" id="3.40.50.2000">
    <property type="entry name" value="Glycogen Phosphorylase B"/>
    <property type="match status" value="2"/>
</dbReference>
<dbReference type="InterPro" id="IPR050194">
    <property type="entry name" value="Glycosyltransferase_grp1"/>
</dbReference>
<gene>
    <name evidence="3" type="ORF">QE408_001257</name>
</gene>
<sequence>MNLDLTLVTPMARAGAAVRTCRHDFPTCPIFPEPPPLMKVKIVRHLDVVLAHDYLTQRGGAERVTVELARALNPRYLITAIYSPEDAFPEMNRISIQSTALSRVKLFRRDSRLALPLLASTWNFIRPVRADAVVCSSSGWAHALRTAGATRKIVYCHNPARWLYQADDYLLDRPWPVRVALGLLRAGLLKWDRKAAASADVYIANSTSVAERIRQVYGREARVVFPPVSVDPTLPAEPVPTLAGKTFFLMVGRSRGYKGAQPLVEAFRGMPEHVLAVAGGGKVLDAPANVVSTGYVSEAKLRWLYANARALISVSREDFGLTPIEANAFGTPVLLLRAGGFLDSTDEGTSGLFIDDATPEAIRSAVRAFPDTWDTDAIKRHADKFSPHRFHEAIRRIVAETCNAG</sequence>
<dbReference type="PANTHER" id="PTHR45947:SF3">
    <property type="entry name" value="SULFOQUINOVOSYL TRANSFERASE SQD2"/>
    <property type="match status" value="1"/>
</dbReference>
<feature type="domain" description="Glycosyl transferase family 1" evidence="1">
    <location>
        <begin position="244"/>
        <end position="369"/>
    </location>
</feature>
<dbReference type="SUPFAM" id="SSF53756">
    <property type="entry name" value="UDP-Glycosyltransferase/glycogen phosphorylase"/>
    <property type="match status" value="1"/>
</dbReference>
<dbReference type="Pfam" id="PF00534">
    <property type="entry name" value="Glycos_transf_1"/>
    <property type="match status" value="1"/>
</dbReference>
<evidence type="ECO:0000313" key="3">
    <source>
        <dbReference type="EMBL" id="MDQ1184135.1"/>
    </source>
</evidence>